<evidence type="ECO:0000313" key="1">
    <source>
        <dbReference type="EMBL" id="SOQ51428.1"/>
    </source>
</evidence>
<proteinExistence type="predicted"/>
<gene>
    <name evidence="1" type="ORF">SFRICE_016869</name>
</gene>
<name>A0A2H1WED0_SPOFR</name>
<protein>
    <submittedName>
        <fullName evidence="1">SFRICE_016869</fullName>
    </submittedName>
</protein>
<accession>A0A2H1WED0</accession>
<organism evidence="1">
    <name type="scientific">Spodoptera frugiperda</name>
    <name type="common">Fall armyworm</name>
    <dbReference type="NCBI Taxonomy" id="7108"/>
    <lineage>
        <taxon>Eukaryota</taxon>
        <taxon>Metazoa</taxon>
        <taxon>Ecdysozoa</taxon>
        <taxon>Arthropoda</taxon>
        <taxon>Hexapoda</taxon>
        <taxon>Insecta</taxon>
        <taxon>Pterygota</taxon>
        <taxon>Neoptera</taxon>
        <taxon>Endopterygota</taxon>
        <taxon>Lepidoptera</taxon>
        <taxon>Glossata</taxon>
        <taxon>Ditrysia</taxon>
        <taxon>Noctuoidea</taxon>
        <taxon>Noctuidae</taxon>
        <taxon>Amphipyrinae</taxon>
        <taxon>Spodoptera</taxon>
    </lineage>
</organism>
<dbReference type="AlphaFoldDB" id="A0A2H1WED0"/>
<sequence length="152" mass="16664">MQGIRTVVLLNYAIVSDKGVATNMADTPSVTQLQINKEQFESKYEGTPQARGRNQTEIEGCSPLPVLLTGCDCGFASITRRIPTMMRDPLHVPSPNHSRSRLLPPLPGKSREEGLNVNAALAALSRERSGGHAPLLTKLNLSLRHDQNKFHN</sequence>
<reference evidence="1" key="1">
    <citation type="submission" date="2016-07" db="EMBL/GenBank/DDBJ databases">
        <authorList>
            <person name="Bretaudeau A."/>
        </authorList>
    </citation>
    <scope>NUCLEOTIDE SEQUENCE</scope>
    <source>
        <strain evidence="1">Rice</strain>
        <tissue evidence="1">Whole body</tissue>
    </source>
</reference>
<dbReference type="EMBL" id="ODYU01008110">
    <property type="protein sequence ID" value="SOQ51428.1"/>
    <property type="molecule type" value="Genomic_DNA"/>
</dbReference>